<dbReference type="GO" id="GO:0005737">
    <property type="term" value="C:cytoplasm"/>
    <property type="evidence" value="ECO:0007669"/>
    <property type="project" value="TreeGrafter"/>
</dbReference>
<evidence type="ECO:0000256" key="1">
    <source>
        <dbReference type="PROSITE-ProRule" id="PRU01077"/>
    </source>
</evidence>
<dbReference type="SMART" id="SM00055">
    <property type="entry name" value="FCH"/>
    <property type="match status" value="1"/>
</dbReference>
<comment type="caution">
    <text evidence="5">The sequence shown here is derived from an EMBL/GenBank/DDBJ whole genome shotgun (WGS) entry which is preliminary data.</text>
</comment>
<name>A0A8H7BS64_9FUNG</name>
<proteinExistence type="predicted"/>
<dbReference type="PROSITE" id="PS50238">
    <property type="entry name" value="RHOGAP"/>
    <property type="match status" value="1"/>
</dbReference>
<evidence type="ECO:0000259" key="4">
    <source>
        <dbReference type="PROSITE" id="PS51741"/>
    </source>
</evidence>
<accession>A0A8H7BS64</accession>
<reference evidence="5" key="1">
    <citation type="submission" date="2020-01" db="EMBL/GenBank/DDBJ databases">
        <title>Genome Sequencing of Three Apophysomyces-Like Fungal Strains Confirms a Novel Fungal Genus in the Mucoromycota with divergent Burkholderia-like Endosymbiotic Bacteria.</title>
        <authorList>
            <person name="Stajich J.E."/>
            <person name="Macias A.M."/>
            <person name="Carter-House D."/>
            <person name="Lovett B."/>
            <person name="Kasson L.R."/>
            <person name="Berry K."/>
            <person name="Grigoriev I."/>
            <person name="Chang Y."/>
            <person name="Spatafora J."/>
            <person name="Kasson M.T."/>
        </authorList>
    </citation>
    <scope>NUCLEOTIDE SEQUENCE</scope>
    <source>
        <strain evidence="5">NRRL A-21654</strain>
    </source>
</reference>
<feature type="compositionally biased region" description="Basic and acidic residues" evidence="2">
    <location>
        <begin position="803"/>
        <end position="813"/>
    </location>
</feature>
<dbReference type="GO" id="GO:0007010">
    <property type="term" value="P:cytoskeleton organization"/>
    <property type="evidence" value="ECO:0007669"/>
    <property type="project" value="TreeGrafter"/>
</dbReference>
<dbReference type="SUPFAM" id="SSF46785">
    <property type="entry name" value="Winged helix' DNA-binding domain"/>
    <property type="match status" value="1"/>
</dbReference>
<dbReference type="GO" id="GO:0007264">
    <property type="term" value="P:small GTPase-mediated signal transduction"/>
    <property type="evidence" value="ECO:0007669"/>
    <property type="project" value="TreeGrafter"/>
</dbReference>
<dbReference type="InterPro" id="IPR027267">
    <property type="entry name" value="AH/BAR_dom_sf"/>
</dbReference>
<dbReference type="Pfam" id="PF00620">
    <property type="entry name" value="RhoGAP"/>
    <property type="match status" value="1"/>
</dbReference>
<dbReference type="InterPro" id="IPR031160">
    <property type="entry name" value="F_BAR_dom"/>
</dbReference>
<dbReference type="OrthoDB" id="2155291at2759"/>
<dbReference type="InterPro" id="IPR001060">
    <property type="entry name" value="FCH_dom"/>
</dbReference>
<keyword evidence="1" id="KW-0175">Coiled coil</keyword>
<feature type="region of interest" description="Disordered" evidence="2">
    <location>
        <begin position="803"/>
        <end position="838"/>
    </location>
</feature>
<keyword evidence="6" id="KW-1185">Reference proteome</keyword>
<dbReference type="InterPro" id="IPR008936">
    <property type="entry name" value="Rho_GTPase_activation_prot"/>
</dbReference>
<gene>
    <name evidence="5" type="ORF">EC973_008649</name>
</gene>
<dbReference type="GO" id="GO:0000935">
    <property type="term" value="C:division septum"/>
    <property type="evidence" value="ECO:0007669"/>
    <property type="project" value="TreeGrafter"/>
</dbReference>
<dbReference type="GO" id="GO:0005886">
    <property type="term" value="C:plasma membrane"/>
    <property type="evidence" value="ECO:0007669"/>
    <property type="project" value="TreeGrafter"/>
</dbReference>
<evidence type="ECO:0000313" key="5">
    <source>
        <dbReference type="EMBL" id="KAF7726518.1"/>
    </source>
</evidence>
<dbReference type="AlphaFoldDB" id="A0A8H7BS64"/>
<dbReference type="GO" id="GO:0005096">
    <property type="term" value="F:GTPase activator activity"/>
    <property type="evidence" value="ECO:0007669"/>
    <property type="project" value="TreeGrafter"/>
</dbReference>
<dbReference type="InterPro" id="IPR000198">
    <property type="entry name" value="RhoGAP_dom"/>
</dbReference>
<feature type="compositionally biased region" description="Basic and acidic residues" evidence="2">
    <location>
        <begin position="160"/>
        <end position="180"/>
    </location>
</feature>
<dbReference type="InterPro" id="IPR036390">
    <property type="entry name" value="WH_DNA-bd_sf"/>
</dbReference>
<dbReference type="SMART" id="SM00324">
    <property type="entry name" value="RhoGAP"/>
    <property type="match status" value="1"/>
</dbReference>
<dbReference type="Gene3D" id="1.20.1270.60">
    <property type="entry name" value="Arfaptin homology (AH) domain/BAR domain"/>
    <property type="match status" value="2"/>
</dbReference>
<dbReference type="Gene3D" id="1.10.555.10">
    <property type="entry name" value="Rho GTPase activation protein"/>
    <property type="match status" value="1"/>
</dbReference>
<dbReference type="SUPFAM" id="SSF48350">
    <property type="entry name" value="GTPase activation domain, GAP"/>
    <property type="match status" value="1"/>
</dbReference>
<feature type="domain" description="F-BAR" evidence="4">
    <location>
        <begin position="5"/>
        <end position="428"/>
    </location>
</feature>
<protein>
    <submittedName>
        <fullName evidence="5">Uncharacterized protein</fullName>
    </submittedName>
</protein>
<evidence type="ECO:0000256" key="2">
    <source>
        <dbReference type="SAM" id="MobiDB-lite"/>
    </source>
</evidence>
<sequence>MTSTLHFETSFWSQRSQTPLPDFQTGLQVLHQKLIQSKVENEEIINFFKDRITIEETYASKLSEQAKLPLKSAGFSRDDGAGLKTCYVNLKEASGKFGAQHKQAASTMTDTVLKPLQQFHEEYKRSIATSKQNIDAAVKQFDALVKDAERARATYHRRCREADTAEEQALKLSEEQRPSVDQESAATQPGDEGTAQNGGMLRLGSQTLSQSELDALVRRMRNEIPVKDHRVPILGRYQNTSTGEDIAGWLQQNLVQCKDSPAMADVVGQQLIHPYGVLRLIGQRGSKFIPSAASYYQWRVTGVDDEAISASGSNTTALGGLFEKMAIVTSTGDKVAGEEPYKKARRDAERADEAYRTAIKRADQMRTVIEEAMFSHFAEMEQMELHRISTLKQAFAAFSSCLSATLPSDKAIVDQIFVYQESLKPEQDVQYIVQQYCVAGFAPKAILYDNYYHGTAHDQIFGVPLEEIGKQSEDKVPKFVSCILEAIQNGERKWECVKINFTKLRIGQENLDKDEKRRLWSTRLPLSRVHAARQDINVPNQRLTVDMLKQHEVGLLVATLRLYLLELPESIMTDEFYDAAQALYSNKEQDESLRLLPLSNLIATLPGAHFATLHTLLSHIYRFVHDFAENGESLSDDEVHAIAQSLGPVILRARVESLMTLTSKVPIRLAHDLITHFKNIFSESTFKAHAESEKRRQARPLIATKADYPLAAGNPSPTKKRGFMSLVRPSVEETTKWGMNSMMGVFQRTTSSPGSDTRPVTAPAPMHFGGSAITHGSPPPSPKSNHTEAVHNEETEVMFDVAEHVNRKTKSDNDINSNAVDDLEDTQHGELDPFFDDD</sequence>
<dbReference type="PANTHER" id="PTHR23065:SF17">
    <property type="entry name" value="RHO-GTPASE-ACTIVATING PROTEIN RGD2"/>
    <property type="match status" value="1"/>
</dbReference>
<dbReference type="PANTHER" id="PTHR23065">
    <property type="entry name" value="PROLINE-SERINE-THREONINE PHOSPHATASE INTERACTING PROTEIN 1"/>
    <property type="match status" value="1"/>
</dbReference>
<dbReference type="EMBL" id="JABAYA010000077">
    <property type="protein sequence ID" value="KAF7726518.1"/>
    <property type="molecule type" value="Genomic_DNA"/>
</dbReference>
<dbReference type="Pfam" id="PF00611">
    <property type="entry name" value="FCH"/>
    <property type="match status" value="1"/>
</dbReference>
<evidence type="ECO:0000313" key="6">
    <source>
        <dbReference type="Proteomes" id="UP000605846"/>
    </source>
</evidence>
<feature type="region of interest" description="Disordered" evidence="2">
    <location>
        <begin position="159"/>
        <end position="200"/>
    </location>
</feature>
<feature type="domain" description="Rho-GAP" evidence="3">
    <location>
        <begin position="463"/>
        <end position="681"/>
    </location>
</feature>
<dbReference type="PROSITE" id="PS51741">
    <property type="entry name" value="F_BAR"/>
    <property type="match status" value="1"/>
</dbReference>
<evidence type="ECO:0000259" key="3">
    <source>
        <dbReference type="PROSITE" id="PS50238"/>
    </source>
</evidence>
<organism evidence="5 6">
    <name type="scientific">Apophysomyces ossiformis</name>
    <dbReference type="NCBI Taxonomy" id="679940"/>
    <lineage>
        <taxon>Eukaryota</taxon>
        <taxon>Fungi</taxon>
        <taxon>Fungi incertae sedis</taxon>
        <taxon>Mucoromycota</taxon>
        <taxon>Mucoromycotina</taxon>
        <taxon>Mucoromycetes</taxon>
        <taxon>Mucorales</taxon>
        <taxon>Mucorineae</taxon>
        <taxon>Mucoraceae</taxon>
        <taxon>Apophysomyces</taxon>
    </lineage>
</organism>
<feature type="region of interest" description="Disordered" evidence="2">
    <location>
        <begin position="767"/>
        <end position="789"/>
    </location>
</feature>
<dbReference type="Proteomes" id="UP000605846">
    <property type="component" value="Unassembled WGS sequence"/>
</dbReference>
<dbReference type="SUPFAM" id="SSF103657">
    <property type="entry name" value="BAR/IMD domain-like"/>
    <property type="match status" value="1"/>
</dbReference>